<dbReference type="RefSeq" id="WP_263372544.1">
    <property type="nucleotide sequence ID" value="NZ_JAGSYD010000005.1"/>
</dbReference>
<dbReference type="Gene3D" id="3.40.50.2300">
    <property type="match status" value="2"/>
</dbReference>
<evidence type="ECO:0000259" key="4">
    <source>
        <dbReference type="PROSITE" id="PS50932"/>
    </source>
</evidence>
<sequence length="332" mass="36453">MDILAVAKRAGVSSATVSRVLNYPQKVREETAQRVRDAIRELEYIPNNSARSLRSGRSNVYGLIVSDIRNPFFPDLIEQFEALATEHGIDVTFANSGYSEDRMLASVRRLLERNVAAVAVLTSEVSEAAIQRIRDARIPAVFLNQPVLLGDVHNITVDYLNGLKEAVDHLLMLGHKRIGFVAGPPTLSSAARRRQAFVEALRLGGLKANERFIFEGDHKMTGGQAAAESIFSMKQRPTAVICSNDMTAVGLLHATQRLGYSVPKDLSVVGFDDLIFSEIVQPALTTLHLSRLDIATRAFFALHHGRDANASAQTEVILPRLVVRDSTARITS</sequence>
<dbReference type="EMBL" id="JBHSWI010000001">
    <property type="protein sequence ID" value="MFC6644618.1"/>
    <property type="molecule type" value="Genomic_DNA"/>
</dbReference>
<accession>A0ABW1Z8X7</accession>
<dbReference type="InterPro" id="IPR010982">
    <property type="entry name" value="Lambda_DNA-bd_dom_sf"/>
</dbReference>
<protein>
    <submittedName>
        <fullName evidence="5">LacI family DNA-binding transcriptional regulator</fullName>
    </submittedName>
</protein>
<gene>
    <name evidence="5" type="ORF">ACFQBQ_03230</name>
</gene>
<dbReference type="CDD" id="cd06267">
    <property type="entry name" value="PBP1_LacI_sugar_binding-like"/>
    <property type="match status" value="1"/>
</dbReference>
<proteinExistence type="predicted"/>
<dbReference type="PANTHER" id="PTHR30146">
    <property type="entry name" value="LACI-RELATED TRANSCRIPTIONAL REPRESSOR"/>
    <property type="match status" value="1"/>
</dbReference>
<dbReference type="SUPFAM" id="SSF47413">
    <property type="entry name" value="lambda repressor-like DNA-binding domains"/>
    <property type="match status" value="1"/>
</dbReference>
<dbReference type="Pfam" id="PF13377">
    <property type="entry name" value="Peripla_BP_3"/>
    <property type="match status" value="1"/>
</dbReference>
<dbReference type="InterPro" id="IPR000843">
    <property type="entry name" value="HTH_LacI"/>
</dbReference>
<dbReference type="SMART" id="SM00354">
    <property type="entry name" value="HTH_LACI"/>
    <property type="match status" value="1"/>
</dbReference>
<dbReference type="PANTHER" id="PTHR30146:SF138">
    <property type="entry name" value="TRANSCRIPTIONAL REGULATORY PROTEIN"/>
    <property type="match status" value="1"/>
</dbReference>
<name>A0ABW1Z8X7_9BACT</name>
<keyword evidence="6" id="KW-1185">Reference proteome</keyword>
<dbReference type="CDD" id="cd01392">
    <property type="entry name" value="HTH_LacI"/>
    <property type="match status" value="1"/>
</dbReference>
<reference evidence="6" key="1">
    <citation type="journal article" date="2019" name="Int. J. Syst. Evol. Microbiol.">
        <title>The Global Catalogue of Microorganisms (GCM) 10K type strain sequencing project: providing services to taxonomists for standard genome sequencing and annotation.</title>
        <authorList>
            <consortium name="The Broad Institute Genomics Platform"/>
            <consortium name="The Broad Institute Genome Sequencing Center for Infectious Disease"/>
            <person name="Wu L."/>
            <person name="Ma J."/>
        </authorList>
    </citation>
    <scope>NUCLEOTIDE SEQUENCE [LARGE SCALE GENOMIC DNA]</scope>
    <source>
        <strain evidence="6">CGMCC 1.16026</strain>
    </source>
</reference>
<keyword evidence="2 5" id="KW-0238">DNA-binding</keyword>
<evidence type="ECO:0000313" key="6">
    <source>
        <dbReference type="Proteomes" id="UP001596391"/>
    </source>
</evidence>
<dbReference type="PROSITE" id="PS50932">
    <property type="entry name" value="HTH_LACI_2"/>
    <property type="match status" value="1"/>
</dbReference>
<dbReference type="InterPro" id="IPR046335">
    <property type="entry name" value="LacI/GalR-like_sensor"/>
</dbReference>
<evidence type="ECO:0000256" key="1">
    <source>
        <dbReference type="ARBA" id="ARBA00023015"/>
    </source>
</evidence>
<keyword evidence="3" id="KW-0804">Transcription</keyword>
<feature type="domain" description="HTH lacI-type" evidence="4">
    <location>
        <begin position="1"/>
        <end position="55"/>
    </location>
</feature>
<dbReference type="Pfam" id="PF00356">
    <property type="entry name" value="LacI"/>
    <property type="match status" value="1"/>
</dbReference>
<evidence type="ECO:0000256" key="2">
    <source>
        <dbReference type="ARBA" id="ARBA00023125"/>
    </source>
</evidence>
<dbReference type="SUPFAM" id="SSF53822">
    <property type="entry name" value="Periplasmic binding protein-like I"/>
    <property type="match status" value="1"/>
</dbReference>
<dbReference type="Gene3D" id="1.10.260.40">
    <property type="entry name" value="lambda repressor-like DNA-binding domains"/>
    <property type="match status" value="1"/>
</dbReference>
<evidence type="ECO:0000313" key="5">
    <source>
        <dbReference type="EMBL" id="MFC6644618.1"/>
    </source>
</evidence>
<evidence type="ECO:0000256" key="3">
    <source>
        <dbReference type="ARBA" id="ARBA00023163"/>
    </source>
</evidence>
<organism evidence="5 6">
    <name type="scientific">Granulicella cerasi</name>
    <dbReference type="NCBI Taxonomy" id="741063"/>
    <lineage>
        <taxon>Bacteria</taxon>
        <taxon>Pseudomonadati</taxon>
        <taxon>Acidobacteriota</taxon>
        <taxon>Terriglobia</taxon>
        <taxon>Terriglobales</taxon>
        <taxon>Acidobacteriaceae</taxon>
        <taxon>Granulicella</taxon>
    </lineage>
</organism>
<dbReference type="GO" id="GO:0003677">
    <property type="term" value="F:DNA binding"/>
    <property type="evidence" value="ECO:0007669"/>
    <property type="project" value="UniProtKB-KW"/>
</dbReference>
<dbReference type="InterPro" id="IPR028082">
    <property type="entry name" value="Peripla_BP_I"/>
</dbReference>
<dbReference type="Proteomes" id="UP001596391">
    <property type="component" value="Unassembled WGS sequence"/>
</dbReference>
<keyword evidence="1" id="KW-0805">Transcription regulation</keyword>
<comment type="caution">
    <text evidence="5">The sequence shown here is derived from an EMBL/GenBank/DDBJ whole genome shotgun (WGS) entry which is preliminary data.</text>
</comment>